<keyword evidence="4" id="KW-0805">Transcription regulation</keyword>
<evidence type="ECO:0000313" key="9">
    <source>
        <dbReference type="Proteomes" id="UP000198635"/>
    </source>
</evidence>
<feature type="binding site" evidence="7">
    <location>
        <position position="87"/>
    </location>
    <ligand>
        <name>Zn(2+)</name>
        <dbReference type="ChEBI" id="CHEBI:29105"/>
    </ligand>
</feature>
<dbReference type="PANTHER" id="PTHR33202:SF7">
    <property type="entry name" value="FERRIC UPTAKE REGULATION PROTEIN"/>
    <property type="match status" value="1"/>
</dbReference>
<accession>A0A1I3TL29</accession>
<evidence type="ECO:0000256" key="5">
    <source>
        <dbReference type="ARBA" id="ARBA00023125"/>
    </source>
</evidence>
<comment type="cofactor">
    <cofactor evidence="7">
        <name>Zn(2+)</name>
        <dbReference type="ChEBI" id="CHEBI:29105"/>
    </cofactor>
    <text evidence="7">Binds 1 zinc ion per subunit.</text>
</comment>
<organism evidence="8 9">
    <name type="scientific">Desulfomicrobium apsheronum</name>
    <dbReference type="NCBI Taxonomy" id="52560"/>
    <lineage>
        <taxon>Bacteria</taxon>
        <taxon>Pseudomonadati</taxon>
        <taxon>Thermodesulfobacteriota</taxon>
        <taxon>Desulfovibrionia</taxon>
        <taxon>Desulfovibrionales</taxon>
        <taxon>Desulfomicrobiaceae</taxon>
        <taxon>Desulfomicrobium</taxon>
    </lineage>
</organism>
<dbReference type="SUPFAM" id="SSF46785">
    <property type="entry name" value="Winged helix' DNA-binding domain"/>
    <property type="match status" value="1"/>
</dbReference>
<evidence type="ECO:0000256" key="3">
    <source>
        <dbReference type="ARBA" id="ARBA00022833"/>
    </source>
</evidence>
<protein>
    <submittedName>
        <fullName evidence="8">Fur family transcriptional regulator, ferric uptake regulator</fullName>
    </submittedName>
</protein>
<dbReference type="STRING" id="52560.SAMN04488082_10618"/>
<name>A0A1I3TL29_9BACT</name>
<evidence type="ECO:0000256" key="6">
    <source>
        <dbReference type="ARBA" id="ARBA00023163"/>
    </source>
</evidence>
<evidence type="ECO:0000256" key="2">
    <source>
        <dbReference type="ARBA" id="ARBA00022491"/>
    </source>
</evidence>
<dbReference type="InterPro" id="IPR043135">
    <property type="entry name" value="Fur_C"/>
</dbReference>
<dbReference type="PANTHER" id="PTHR33202">
    <property type="entry name" value="ZINC UPTAKE REGULATION PROTEIN"/>
    <property type="match status" value="1"/>
</dbReference>
<dbReference type="EMBL" id="FORX01000006">
    <property type="protein sequence ID" value="SFJ71898.1"/>
    <property type="molecule type" value="Genomic_DNA"/>
</dbReference>
<sequence>MKELLGKDMRLTNQRRIILEELKSVTTHPTADEIYGMVRQKMPRISLGTVYRNLEVLSSLGLVRKLENAAGQKRFDGDVSPHHHIRCEACGKVGDIFDAPDITGIEQGLGTDFQITGVSLEFSGICPQCQAGKKLAQ</sequence>
<dbReference type="Proteomes" id="UP000198635">
    <property type="component" value="Unassembled WGS sequence"/>
</dbReference>
<reference evidence="9" key="1">
    <citation type="submission" date="2016-10" db="EMBL/GenBank/DDBJ databases">
        <authorList>
            <person name="Varghese N."/>
            <person name="Submissions S."/>
        </authorList>
    </citation>
    <scope>NUCLEOTIDE SEQUENCE [LARGE SCALE GENOMIC DNA]</scope>
    <source>
        <strain evidence="9">DSM 5918</strain>
    </source>
</reference>
<dbReference type="InterPro" id="IPR036388">
    <property type="entry name" value="WH-like_DNA-bd_sf"/>
</dbReference>
<dbReference type="OrthoDB" id="8659436at2"/>
<dbReference type="GO" id="GO:1900376">
    <property type="term" value="P:regulation of secondary metabolite biosynthetic process"/>
    <property type="evidence" value="ECO:0007669"/>
    <property type="project" value="TreeGrafter"/>
</dbReference>
<dbReference type="Gene3D" id="3.30.1490.190">
    <property type="match status" value="1"/>
</dbReference>
<comment type="similarity">
    <text evidence="1">Belongs to the Fur family.</text>
</comment>
<evidence type="ECO:0000256" key="7">
    <source>
        <dbReference type="PIRSR" id="PIRSR602481-1"/>
    </source>
</evidence>
<keyword evidence="3 7" id="KW-0862">Zinc</keyword>
<keyword evidence="9" id="KW-1185">Reference proteome</keyword>
<dbReference type="GO" id="GO:0045892">
    <property type="term" value="P:negative regulation of DNA-templated transcription"/>
    <property type="evidence" value="ECO:0007669"/>
    <property type="project" value="TreeGrafter"/>
</dbReference>
<dbReference type="Pfam" id="PF01475">
    <property type="entry name" value="FUR"/>
    <property type="match status" value="1"/>
</dbReference>
<dbReference type="Gene3D" id="1.10.10.10">
    <property type="entry name" value="Winged helix-like DNA-binding domain superfamily/Winged helix DNA-binding domain"/>
    <property type="match status" value="1"/>
</dbReference>
<feature type="binding site" evidence="7">
    <location>
        <position position="126"/>
    </location>
    <ligand>
        <name>Zn(2+)</name>
        <dbReference type="ChEBI" id="CHEBI:29105"/>
    </ligand>
</feature>
<keyword evidence="5" id="KW-0238">DNA-binding</keyword>
<dbReference type="InterPro" id="IPR002481">
    <property type="entry name" value="FUR"/>
</dbReference>
<evidence type="ECO:0000256" key="4">
    <source>
        <dbReference type="ARBA" id="ARBA00023015"/>
    </source>
</evidence>
<keyword evidence="2" id="KW-0678">Repressor</keyword>
<evidence type="ECO:0000256" key="1">
    <source>
        <dbReference type="ARBA" id="ARBA00007957"/>
    </source>
</evidence>
<keyword evidence="6" id="KW-0804">Transcription</keyword>
<dbReference type="RefSeq" id="WP_092373802.1">
    <property type="nucleotide sequence ID" value="NZ_FORX01000006.1"/>
</dbReference>
<dbReference type="AlphaFoldDB" id="A0A1I3TL29"/>
<feature type="binding site" evidence="7">
    <location>
        <position position="90"/>
    </location>
    <ligand>
        <name>Zn(2+)</name>
        <dbReference type="ChEBI" id="CHEBI:29105"/>
    </ligand>
</feature>
<dbReference type="GO" id="GO:0008270">
    <property type="term" value="F:zinc ion binding"/>
    <property type="evidence" value="ECO:0007669"/>
    <property type="project" value="TreeGrafter"/>
</dbReference>
<gene>
    <name evidence="8" type="ORF">SAMN04488082_10618</name>
</gene>
<dbReference type="GO" id="GO:0000976">
    <property type="term" value="F:transcription cis-regulatory region binding"/>
    <property type="evidence" value="ECO:0007669"/>
    <property type="project" value="TreeGrafter"/>
</dbReference>
<evidence type="ECO:0000313" key="8">
    <source>
        <dbReference type="EMBL" id="SFJ71898.1"/>
    </source>
</evidence>
<dbReference type="InterPro" id="IPR036390">
    <property type="entry name" value="WH_DNA-bd_sf"/>
</dbReference>
<keyword evidence="7" id="KW-0479">Metal-binding</keyword>
<proteinExistence type="inferred from homology"/>
<feature type="binding site" evidence="7">
    <location>
        <position position="129"/>
    </location>
    <ligand>
        <name>Zn(2+)</name>
        <dbReference type="ChEBI" id="CHEBI:29105"/>
    </ligand>
</feature>
<dbReference type="GO" id="GO:0003700">
    <property type="term" value="F:DNA-binding transcription factor activity"/>
    <property type="evidence" value="ECO:0007669"/>
    <property type="project" value="InterPro"/>
</dbReference>
<dbReference type="CDD" id="cd07153">
    <property type="entry name" value="Fur_like"/>
    <property type="match status" value="1"/>
</dbReference>